<dbReference type="GO" id="GO:0004427">
    <property type="term" value="F:inorganic diphosphate phosphatase activity"/>
    <property type="evidence" value="ECO:0007669"/>
    <property type="project" value="UniProtKB-EC"/>
</dbReference>
<sequence length="312" mass="34780">MRTYIIGHIKPDLDSIVSAISFAEYCNINKYENPTPAIIDDLNPETDFVFKKFGVSPPTKISLSDISSEDKVVLVDHNEPDQRLVGLNPNQIIAIYDHHKVNLNLNQPIEIITLPFGSSNTICWYLFKEFNFKPTKQLASLMLSAILSDTVGLKSSTTTSTDREAVEDLAQVAEITSIENLTLEIFMAKSNLSSLTDEQIVLNDYKIFDFSGKKVLIGQTETVEQSEIIATKTQDLLTAMNTIKQREGVDLIYLALTDILKVNTKLLILSDPEQTIAEKAFGGQTKNNILDIGPKMSRKKDIAPVIENSLKQ</sequence>
<evidence type="ECO:0000313" key="9">
    <source>
        <dbReference type="EMBL" id="OGD84021.1"/>
    </source>
</evidence>
<evidence type="ECO:0000256" key="4">
    <source>
        <dbReference type="ARBA" id="ARBA00022801"/>
    </source>
</evidence>
<dbReference type="PANTHER" id="PTHR12112:SF22">
    <property type="entry name" value="MANGANESE-DEPENDENT INORGANIC PYROPHOSPHATASE-RELATED"/>
    <property type="match status" value="1"/>
</dbReference>
<dbReference type="InterPro" id="IPR038763">
    <property type="entry name" value="DHH_sf"/>
</dbReference>
<proteinExistence type="predicted"/>
<dbReference type="AlphaFoldDB" id="A0A1F5FWM5"/>
<dbReference type="InterPro" id="IPR001667">
    <property type="entry name" value="DDH_dom"/>
</dbReference>
<dbReference type="InterPro" id="IPR004097">
    <property type="entry name" value="DHHA2"/>
</dbReference>
<comment type="caution">
    <text evidence="9">The sequence shown here is derived from an EMBL/GenBank/DDBJ whole genome shotgun (WGS) entry which is preliminary data.</text>
</comment>
<dbReference type="Proteomes" id="UP000179237">
    <property type="component" value="Unassembled WGS sequence"/>
</dbReference>
<keyword evidence="5" id="KW-0464">Manganese</keyword>
<dbReference type="GO" id="GO:0046872">
    <property type="term" value="F:metal ion binding"/>
    <property type="evidence" value="ECO:0007669"/>
    <property type="project" value="UniProtKB-KW"/>
</dbReference>
<evidence type="ECO:0000256" key="7">
    <source>
        <dbReference type="ARBA" id="ARBA00047820"/>
    </source>
</evidence>
<dbReference type="GO" id="GO:0005737">
    <property type="term" value="C:cytoplasm"/>
    <property type="evidence" value="ECO:0007669"/>
    <property type="project" value="InterPro"/>
</dbReference>
<dbReference type="PANTHER" id="PTHR12112">
    <property type="entry name" value="BNIP - RELATED"/>
    <property type="match status" value="1"/>
</dbReference>
<dbReference type="InterPro" id="IPR038222">
    <property type="entry name" value="DHHA2_dom_sf"/>
</dbReference>
<dbReference type="Pfam" id="PF02833">
    <property type="entry name" value="DHHA2"/>
    <property type="match status" value="1"/>
</dbReference>
<evidence type="ECO:0000256" key="5">
    <source>
        <dbReference type="ARBA" id="ARBA00023211"/>
    </source>
</evidence>
<comment type="catalytic activity">
    <reaction evidence="7">
        <text>diphosphate + H2O = 2 phosphate + H(+)</text>
        <dbReference type="Rhea" id="RHEA:24576"/>
        <dbReference type="ChEBI" id="CHEBI:15377"/>
        <dbReference type="ChEBI" id="CHEBI:15378"/>
        <dbReference type="ChEBI" id="CHEBI:33019"/>
        <dbReference type="ChEBI" id="CHEBI:43474"/>
        <dbReference type="EC" id="3.6.1.1"/>
    </reaction>
</comment>
<comment type="cofactor">
    <cofactor evidence="1">
        <name>Mn(2+)</name>
        <dbReference type="ChEBI" id="CHEBI:29035"/>
    </cofactor>
</comment>
<dbReference type="Gene3D" id="3.90.1640.10">
    <property type="entry name" value="inorganic pyrophosphatase (n-terminal core)"/>
    <property type="match status" value="1"/>
</dbReference>
<evidence type="ECO:0000256" key="1">
    <source>
        <dbReference type="ARBA" id="ARBA00001936"/>
    </source>
</evidence>
<accession>A0A1F5FWM5</accession>
<dbReference type="FunFam" id="3.90.1640.10:FF:000001">
    <property type="entry name" value="Probable manganese-dependent inorganic pyrophosphatase"/>
    <property type="match status" value="1"/>
</dbReference>
<evidence type="ECO:0000256" key="2">
    <source>
        <dbReference type="ARBA" id="ARBA00012146"/>
    </source>
</evidence>
<evidence type="ECO:0000313" key="10">
    <source>
        <dbReference type="Proteomes" id="UP000179237"/>
    </source>
</evidence>
<evidence type="ECO:0000256" key="6">
    <source>
        <dbReference type="ARBA" id="ARBA00032535"/>
    </source>
</evidence>
<dbReference type="Pfam" id="PF01368">
    <property type="entry name" value="DHH"/>
    <property type="match status" value="1"/>
</dbReference>
<feature type="domain" description="DHHA2" evidence="8">
    <location>
        <begin position="182"/>
        <end position="310"/>
    </location>
</feature>
<dbReference type="EC" id="3.6.1.1" evidence="2"/>
<protein>
    <recommendedName>
        <fullName evidence="2">inorganic diphosphatase</fullName>
        <ecNumber evidence="2">3.6.1.1</ecNumber>
    </recommendedName>
    <alternativeName>
        <fullName evidence="6">Pyrophosphate phospho-hydrolase</fullName>
    </alternativeName>
</protein>
<dbReference type="SUPFAM" id="SSF64182">
    <property type="entry name" value="DHH phosphoesterases"/>
    <property type="match status" value="1"/>
</dbReference>
<keyword evidence="3" id="KW-0479">Metal-binding</keyword>
<dbReference type="NCBIfam" id="NF003877">
    <property type="entry name" value="PRK05427.1"/>
    <property type="match status" value="1"/>
</dbReference>
<organism evidence="9 10">
    <name type="scientific">Candidatus Collierbacteria bacterium RIFOXYD1_FULL_40_9</name>
    <dbReference type="NCBI Taxonomy" id="1817731"/>
    <lineage>
        <taxon>Bacteria</taxon>
        <taxon>Candidatus Collieribacteriota</taxon>
    </lineage>
</organism>
<dbReference type="SMART" id="SM01131">
    <property type="entry name" value="DHHA2"/>
    <property type="match status" value="1"/>
</dbReference>
<gene>
    <name evidence="9" type="ORF">A2572_00635</name>
</gene>
<evidence type="ECO:0000256" key="3">
    <source>
        <dbReference type="ARBA" id="ARBA00022723"/>
    </source>
</evidence>
<keyword evidence="4" id="KW-0378">Hydrolase</keyword>
<evidence type="ECO:0000259" key="8">
    <source>
        <dbReference type="SMART" id="SM01131"/>
    </source>
</evidence>
<reference evidence="9 10" key="1">
    <citation type="journal article" date="2016" name="Nat. Commun.">
        <title>Thousands of microbial genomes shed light on interconnected biogeochemical processes in an aquifer system.</title>
        <authorList>
            <person name="Anantharaman K."/>
            <person name="Brown C.T."/>
            <person name="Hug L.A."/>
            <person name="Sharon I."/>
            <person name="Castelle C.J."/>
            <person name="Probst A.J."/>
            <person name="Thomas B.C."/>
            <person name="Singh A."/>
            <person name="Wilkins M.J."/>
            <person name="Karaoz U."/>
            <person name="Brodie E.L."/>
            <person name="Williams K.H."/>
            <person name="Hubbard S.S."/>
            <person name="Banfield J.F."/>
        </authorList>
    </citation>
    <scope>NUCLEOTIDE SEQUENCE [LARGE SCALE GENOMIC DNA]</scope>
</reference>
<dbReference type="EMBL" id="MFAQ01000004">
    <property type="protein sequence ID" value="OGD84021.1"/>
    <property type="molecule type" value="Genomic_DNA"/>
</dbReference>
<name>A0A1F5FWM5_9BACT</name>
<dbReference type="Gene3D" id="3.10.310.20">
    <property type="entry name" value="DHHA2 domain"/>
    <property type="match status" value="1"/>
</dbReference>